<keyword evidence="2" id="KW-1185">Reference proteome</keyword>
<accession>A0A8J8T7W4</accession>
<dbReference type="AlphaFoldDB" id="A0A8J8T7W4"/>
<reference evidence="1" key="1">
    <citation type="submission" date="2019-06" db="EMBL/GenBank/DDBJ databases">
        <authorList>
            <person name="Zheng W."/>
        </authorList>
    </citation>
    <scope>NUCLEOTIDE SEQUENCE</scope>
    <source>
        <strain evidence="1">QDHG01</strain>
    </source>
</reference>
<organism evidence="1 2">
    <name type="scientific">Halteria grandinella</name>
    <dbReference type="NCBI Taxonomy" id="5974"/>
    <lineage>
        <taxon>Eukaryota</taxon>
        <taxon>Sar</taxon>
        <taxon>Alveolata</taxon>
        <taxon>Ciliophora</taxon>
        <taxon>Intramacronucleata</taxon>
        <taxon>Spirotrichea</taxon>
        <taxon>Stichotrichia</taxon>
        <taxon>Sporadotrichida</taxon>
        <taxon>Halteriidae</taxon>
        <taxon>Halteria</taxon>
    </lineage>
</organism>
<sequence length="74" mass="8813">MNSPQFVLEAVLSQRRISCLRRRQGSQRSHLLPSLLDFTAFYEDPQQIYHTAHSLKTSEMYKYKSNKQIRVRNN</sequence>
<dbReference type="Proteomes" id="UP000785679">
    <property type="component" value="Unassembled WGS sequence"/>
</dbReference>
<gene>
    <name evidence="1" type="ORF">FGO68_gene6938</name>
</gene>
<name>A0A8J8T7W4_HALGN</name>
<dbReference type="EMBL" id="RRYP01002617">
    <property type="protein sequence ID" value="TNV84588.1"/>
    <property type="molecule type" value="Genomic_DNA"/>
</dbReference>
<proteinExistence type="predicted"/>
<protein>
    <submittedName>
        <fullName evidence="1">Uncharacterized protein</fullName>
    </submittedName>
</protein>
<evidence type="ECO:0000313" key="1">
    <source>
        <dbReference type="EMBL" id="TNV84588.1"/>
    </source>
</evidence>
<evidence type="ECO:0000313" key="2">
    <source>
        <dbReference type="Proteomes" id="UP000785679"/>
    </source>
</evidence>
<comment type="caution">
    <text evidence="1">The sequence shown here is derived from an EMBL/GenBank/DDBJ whole genome shotgun (WGS) entry which is preliminary data.</text>
</comment>